<evidence type="ECO:0000256" key="10">
    <source>
        <dbReference type="RuleBase" id="RU363035"/>
    </source>
</evidence>
<comment type="subcellular location">
    <subcellularLocation>
        <location evidence="9">Cytoplasm</location>
    </subcellularLocation>
</comment>
<name>A0ABY8B6Q9_9BURK</name>
<evidence type="ECO:0000313" key="15">
    <source>
        <dbReference type="EMBL" id="WEF31617.1"/>
    </source>
</evidence>
<dbReference type="Gene3D" id="2.20.28.290">
    <property type="match status" value="1"/>
</dbReference>
<dbReference type="Pfam" id="PF00133">
    <property type="entry name" value="tRNA-synt_1"/>
    <property type="match status" value="2"/>
</dbReference>
<feature type="domain" description="Methionyl/Valyl/Leucyl/Isoleucyl-tRNA synthetase anticodon-binding" evidence="12">
    <location>
        <begin position="718"/>
        <end position="844"/>
    </location>
</feature>
<evidence type="ECO:0000256" key="5">
    <source>
        <dbReference type="ARBA" id="ARBA00022840"/>
    </source>
</evidence>
<dbReference type="InterPro" id="IPR015413">
    <property type="entry name" value="Methionyl/Leucyl_tRNA_Synth"/>
</dbReference>
<evidence type="ECO:0000256" key="6">
    <source>
        <dbReference type="ARBA" id="ARBA00022917"/>
    </source>
</evidence>
<evidence type="ECO:0000259" key="12">
    <source>
        <dbReference type="Pfam" id="PF08264"/>
    </source>
</evidence>
<dbReference type="SUPFAM" id="SSF50677">
    <property type="entry name" value="ValRS/IleRS/LeuRS editing domain"/>
    <property type="match status" value="1"/>
</dbReference>
<evidence type="ECO:0000259" key="13">
    <source>
        <dbReference type="Pfam" id="PF09334"/>
    </source>
</evidence>
<sequence>MQDKYSPADVEKAAQSHWKAIDAYKAVENDPRFPKGKYYACSMLPYPSGKLHMGHVRNYTINDVMYRYLRMNGYNVLMPMGWDAFGMPAENAAMANNVPPAQWTYSNIAHMRAQMEMMGLAIDWSREMTACKPEYYKWNQWMFLKMLEKGIIYKKTGTVNWDPVDQTVLANEQVVDGRGWRSGALIEKREIPMYYARITDYAEELLEHVDNKLPGWPERVRIMQSNWIGKSTGVRFAFPHQIKDDDGQAIDEGKMYVFTTRPDTIMGVTFCAVAAEHPLATHAAKNNPELQAFIAECKMGSVIEADMATMEKKGMPTGLFVTHPLTNEQIEVWVGNYVLITYGDGAVMGVPAHDERDFAFAKKYNLPIKQVITAEGKDYSLDAWQEWYGDKEVSVVANSGKYDGLRYKEAVDAVAADLATLGLGEKKVTFRLRDWGISRQRYWGTPIPMINCADCGAVPVPEQDLPVVLPEDCVPDGTGNPLNKHEAFLACDCPKCGKPARRETDTMDTFVDSSWYYMRYTSPGSNDAMVDSRNDYWMPMDQYIGGIEHAVLHLLYARFWTKVMRDLGLVKFDEPFVNLLTQGMVLNETYFREEANGKKTWINPADVELTTDDKGRPVSALLKTDGQPVQIGGTEKMSKSKNNGIDPQAQIEQYGADTARLFTMFASPPEQTLEWSGSGVEGANRFLRRVWAYGYAQKDRIAAAGAAITSAATTDAGKTLRRELHKVLQQADYDLKRIQYNTVVSACMKMLNTLESAKLDDSAESSAVIAEGFSIFLRLLNPVAPHITHALWTELGYAAVHKDILDTAWPQVDPAALEQSEIEMMIQVNGKLRGSVKVAKGLDKAAIEAAALAEESVQKFIEGTPKKIIVVPGKLVNIVV</sequence>
<feature type="short sequence motif" description="'HIGH' region" evidence="9">
    <location>
        <begin position="45"/>
        <end position="55"/>
    </location>
</feature>
<dbReference type="CDD" id="cd07958">
    <property type="entry name" value="Anticodon_Ia_Leu_BEm"/>
    <property type="match status" value="1"/>
</dbReference>
<dbReference type="HAMAP" id="MF_00049_B">
    <property type="entry name" value="Leu_tRNA_synth_B"/>
    <property type="match status" value="1"/>
</dbReference>
<dbReference type="CDD" id="cd00812">
    <property type="entry name" value="LeuRS_core"/>
    <property type="match status" value="1"/>
</dbReference>
<protein>
    <recommendedName>
        <fullName evidence="9">Leucine--tRNA ligase</fullName>
        <ecNumber evidence="9">6.1.1.4</ecNumber>
    </recommendedName>
    <alternativeName>
        <fullName evidence="9">Leucyl-tRNA synthetase</fullName>
        <shortName evidence="9">LeuRS</shortName>
    </alternativeName>
</protein>
<evidence type="ECO:0000259" key="14">
    <source>
        <dbReference type="Pfam" id="PF13603"/>
    </source>
</evidence>
<feature type="domain" description="Leucyl-tRNA synthetase editing" evidence="14">
    <location>
        <begin position="226"/>
        <end position="418"/>
    </location>
</feature>
<dbReference type="SUPFAM" id="SSF52374">
    <property type="entry name" value="Nucleotidylyl transferase"/>
    <property type="match status" value="1"/>
</dbReference>
<evidence type="ECO:0000256" key="2">
    <source>
        <dbReference type="ARBA" id="ARBA00022490"/>
    </source>
</evidence>
<evidence type="ECO:0000313" key="16">
    <source>
        <dbReference type="Proteomes" id="UP001216510"/>
    </source>
</evidence>
<keyword evidence="4 9" id="KW-0547">Nucleotide-binding</keyword>
<comment type="catalytic activity">
    <reaction evidence="8 9">
        <text>tRNA(Leu) + L-leucine + ATP = L-leucyl-tRNA(Leu) + AMP + diphosphate</text>
        <dbReference type="Rhea" id="RHEA:11688"/>
        <dbReference type="Rhea" id="RHEA-COMP:9613"/>
        <dbReference type="Rhea" id="RHEA-COMP:9622"/>
        <dbReference type="ChEBI" id="CHEBI:30616"/>
        <dbReference type="ChEBI" id="CHEBI:33019"/>
        <dbReference type="ChEBI" id="CHEBI:57427"/>
        <dbReference type="ChEBI" id="CHEBI:78442"/>
        <dbReference type="ChEBI" id="CHEBI:78494"/>
        <dbReference type="ChEBI" id="CHEBI:456215"/>
        <dbReference type="EC" id="6.1.1.4"/>
    </reaction>
</comment>
<dbReference type="InterPro" id="IPR013155">
    <property type="entry name" value="M/V/L/I-tRNA-synth_anticd-bd"/>
</dbReference>
<dbReference type="Gene3D" id="3.90.740.10">
    <property type="entry name" value="Valyl/Leucyl/Isoleucyl-tRNA synthetase, editing domain"/>
    <property type="match status" value="1"/>
</dbReference>
<dbReference type="Proteomes" id="UP001216510">
    <property type="component" value="Chromosome"/>
</dbReference>
<dbReference type="RefSeq" id="WP_277414387.1">
    <property type="nucleotide sequence ID" value="NZ_CP119083.1"/>
</dbReference>
<dbReference type="PANTHER" id="PTHR43740">
    <property type="entry name" value="LEUCYL-TRNA SYNTHETASE"/>
    <property type="match status" value="1"/>
</dbReference>
<feature type="short sequence motif" description="'KMSKS' region" evidence="9">
    <location>
        <begin position="636"/>
        <end position="640"/>
    </location>
</feature>
<evidence type="ECO:0000256" key="7">
    <source>
        <dbReference type="ARBA" id="ARBA00023146"/>
    </source>
</evidence>
<evidence type="ECO:0000256" key="9">
    <source>
        <dbReference type="HAMAP-Rule" id="MF_00049"/>
    </source>
</evidence>
<keyword evidence="5 9" id="KW-0067">ATP-binding</keyword>
<accession>A0ABY8B6Q9</accession>
<keyword evidence="16" id="KW-1185">Reference proteome</keyword>
<evidence type="ECO:0000256" key="3">
    <source>
        <dbReference type="ARBA" id="ARBA00022598"/>
    </source>
</evidence>
<dbReference type="InterPro" id="IPR009080">
    <property type="entry name" value="tRNAsynth_Ia_anticodon-bd"/>
</dbReference>
<feature type="domain" description="Aminoacyl-tRNA synthetase class Ia" evidence="11">
    <location>
        <begin position="432"/>
        <end position="588"/>
    </location>
</feature>
<keyword evidence="6 9" id="KW-0648">Protein biosynthesis</keyword>
<dbReference type="Gene3D" id="1.10.730.10">
    <property type="entry name" value="Isoleucyl-tRNA Synthetase, Domain 1"/>
    <property type="match status" value="2"/>
</dbReference>
<evidence type="ECO:0000259" key="11">
    <source>
        <dbReference type="Pfam" id="PF00133"/>
    </source>
</evidence>
<dbReference type="Gene3D" id="3.10.20.590">
    <property type="match status" value="1"/>
</dbReference>
<dbReference type="GO" id="GO:0004823">
    <property type="term" value="F:leucine-tRNA ligase activity"/>
    <property type="evidence" value="ECO:0007669"/>
    <property type="project" value="UniProtKB-EC"/>
</dbReference>
<comment type="similarity">
    <text evidence="1 9 10">Belongs to the class-I aminoacyl-tRNA synthetase family.</text>
</comment>
<reference evidence="15 16" key="1">
    <citation type="submission" date="2023-02" db="EMBL/GenBank/DDBJ databases">
        <title>Gemone sequence of Telluria chitinolytica ACM 3522T.</title>
        <authorList>
            <person name="Frediansyah A."/>
            <person name="Miess H."/>
            <person name="Gross H."/>
        </authorList>
    </citation>
    <scope>NUCLEOTIDE SEQUENCE [LARGE SCALE GENOMIC DNA]</scope>
    <source>
        <strain evidence="15 16">ACM 3522</strain>
    </source>
</reference>
<dbReference type="InterPro" id="IPR002302">
    <property type="entry name" value="Leu-tRNA-ligase"/>
</dbReference>
<evidence type="ECO:0000256" key="4">
    <source>
        <dbReference type="ARBA" id="ARBA00022741"/>
    </source>
</evidence>
<feature type="domain" description="Aminoacyl-tRNA synthetase class Ia" evidence="11">
    <location>
        <begin position="635"/>
        <end position="675"/>
    </location>
</feature>
<keyword evidence="3 9" id="KW-0436">Ligase</keyword>
<dbReference type="PROSITE" id="PS00178">
    <property type="entry name" value="AA_TRNA_LIGASE_I"/>
    <property type="match status" value="1"/>
</dbReference>
<evidence type="ECO:0000256" key="1">
    <source>
        <dbReference type="ARBA" id="ARBA00005594"/>
    </source>
</evidence>
<dbReference type="InterPro" id="IPR014729">
    <property type="entry name" value="Rossmann-like_a/b/a_fold"/>
</dbReference>
<dbReference type="Gene3D" id="3.40.50.620">
    <property type="entry name" value="HUPs"/>
    <property type="match status" value="2"/>
</dbReference>
<dbReference type="InterPro" id="IPR002300">
    <property type="entry name" value="aa-tRNA-synth_Ia"/>
</dbReference>
<dbReference type="InterPro" id="IPR025709">
    <property type="entry name" value="Leu_tRNA-synth_edit"/>
</dbReference>
<gene>
    <name evidence="9 15" type="primary">leuS</name>
    <name evidence="15" type="ORF">PX653_19455</name>
</gene>
<evidence type="ECO:0000256" key="8">
    <source>
        <dbReference type="ARBA" id="ARBA00047469"/>
    </source>
</evidence>
<organism evidence="15 16">
    <name type="scientific">Pseudoduganella chitinolytica</name>
    <dbReference type="NCBI Taxonomy" id="34070"/>
    <lineage>
        <taxon>Bacteria</taxon>
        <taxon>Pseudomonadati</taxon>
        <taxon>Pseudomonadota</taxon>
        <taxon>Betaproteobacteria</taxon>
        <taxon>Burkholderiales</taxon>
        <taxon>Oxalobacteraceae</taxon>
        <taxon>Telluria group</taxon>
        <taxon>Pseudoduganella</taxon>
    </lineage>
</organism>
<dbReference type="EC" id="6.1.1.4" evidence="9"/>
<dbReference type="Pfam" id="PF08264">
    <property type="entry name" value="Anticodon_1"/>
    <property type="match status" value="1"/>
</dbReference>
<keyword evidence="2 9" id="KW-0963">Cytoplasm</keyword>
<dbReference type="PANTHER" id="PTHR43740:SF2">
    <property type="entry name" value="LEUCINE--TRNA LIGASE, MITOCHONDRIAL"/>
    <property type="match status" value="1"/>
</dbReference>
<dbReference type="SUPFAM" id="SSF47323">
    <property type="entry name" value="Anticodon-binding domain of a subclass of class I aminoacyl-tRNA synthetases"/>
    <property type="match status" value="1"/>
</dbReference>
<dbReference type="NCBIfam" id="TIGR00396">
    <property type="entry name" value="leuS_bact"/>
    <property type="match status" value="1"/>
</dbReference>
<dbReference type="InterPro" id="IPR009008">
    <property type="entry name" value="Val/Leu/Ile-tRNA-synth_edit"/>
</dbReference>
<dbReference type="Pfam" id="PF09334">
    <property type="entry name" value="tRNA-synt_1g"/>
    <property type="match status" value="1"/>
</dbReference>
<dbReference type="PRINTS" id="PR00985">
    <property type="entry name" value="TRNASYNTHLEU"/>
</dbReference>
<dbReference type="InterPro" id="IPR001412">
    <property type="entry name" value="aa-tRNA-synth_I_CS"/>
</dbReference>
<keyword evidence="7 9" id="KW-0030">Aminoacyl-tRNA synthetase</keyword>
<proteinExistence type="inferred from homology"/>
<dbReference type="EMBL" id="CP119083">
    <property type="protein sequence ID" value="WEF31617.1"/>
    <property type="molecule type" value="Genomic_DNA"/>
</dbReference>
<feature type="domain" description="Methionyl/Leucyl tRNA synthetase" evidence="13">
    <location>
        <begin position="41"/>
        <end position="174"/>
    </location>
</feature>
<dbReference type="Pfam" id="PF13603">
    <property type="entry name" value="tRNA-synt_1_2"/>
    <property type="match status" value="1"/>
</dbReference>
<feature type="binding site" evidence="9">
    <location>
        <position position="639"/>
    </location>
    <ligand>
        <name>ATP</name>
        <dbReference type="ChEBI" id="CHEBI:30616"/>
    </ligand>
</feature>